<keyword evidence="2" id="KW-1185">Reference proteome</keyword>
<evidence type="ECO:0000313" key="2">
    <source>
        <dbReference type="Proteomes" id="UP000614261"/>
    </source>
</evidence>
<protein>
    <recommendedName>
        <fullName evidence="3">Tetratricopeptide repeat protein</fullName>
    </recommendedName>
</protein>
<sequence>MNPSPLMPTLSAMKWWIMAAVVIGALWVTARIGSDDTAPETYVWEDSPFSGSGPPRSYAEALKRAELAIANAGEAARAAPDQWLMHEIHASELLARAQISGSYADYAAAQQALGTAFRVAVQGSGPHLMQAALDFSMHRLPQAEAQLAATDQYAVPPDPGDRAEIAAMRGDIAFYSGNYQAALAGYDQADALVPGSASFRRAIFAARTGDVEAADAYFVEAERAYRSATPQTRSYMELQRGILDLDSGRLNEAMRHFEKADALFPGRWLIEEHIAEVLNLQGKTAEAEALYRDIVRRTGHPEFIDALAGIAQARGDAAEARRLYARAAKIWSKRLKQFPQATYGHAIDHCVAREDWPCALRLAQRNHQARPYGEAKIALARALLGNGRVTEARVMIEQVLASPWRTPDLHSTAADIYQASNMAEKAAEQRRRARALNPLA</sequence>
<dbReference type="EMBL" id="BMGD01000005">
    <property type="protein sequence ID" value="GGB70176.1"/>
    <property type="molecule type" value="Genomic_DNA"/>
</dbReference>
<organism evidence="1 2">
    <name type="scientific">Blastomonas aquatica</name>
    <dbReference type="NCBI Taxonomy" id="1510276"/>
    <lineage>
        <taxon>Bacteria</taxon>
        <taxon>Pseudomonadati</taxon>
        <taxon>Pseudomonadota</taxon>
        <taxon>Alphaproteobacteria</taxon>
        <taxon>Sphingomonadales</taxon>
        <taxon>Sphingomonadaceae</taxon>
        <taxon>Blastomonas</taxon>
    </lineage>
</organism>
<dbReference type="Proteomes" id="UP000614261">
    <property type="component" value="Unassembled WGS sequence"/>
</dbReference>
<gene>
    <name evidence="1" type="ORF">GCM10010833_26760</name>
</gene>
<dbReference type="SUPFAM" id="SSF48452">
    <property type="entry name" value="TPR-like"/>
    <property type="match status" value="2"/>
</dbReference>
<evidence type="ECO:0000313" key="1">
    <source>
        <dbReference type="EMBL" id="GGB70176.1"/>
    </source>
</evidence>
<accession>A0ABQ1JMQ7</accession>
<dbReference type="Gene3D" id="1.25.40.10">
    <property type="entry name" value="Tetratricopeptide repeat domain"/>
    <property type="match status" value="2"/>
</dbReference>
<comment type="caution">
    <text evidence="1">The sequence shown here is derived from an EMBL/GenBank/DDBJ whole genome shotgun (WGS) entry which is preliminary data.</text>
</comment>
<reference evidence="2" key="1">
    <citation type="journal article" date="2019" name="Int. J. Syst. Evol. Microbiol.">
        <title>The Global Catalogue of Microorganisms (GCM) 10K type strain sequencing project: providing services to taxonomists for standard genome sequencing and annotation.</title>
        <authorList>
            <consortium name="The Broad Institute Genomics Platform"/>
            <consortium name="The Broad Institute Genome Sequencing Center for Infectious Disease"/>
            <person name="Wu L."/>
            <person name="Ma J."/>
        </authorList>
    </citation>
    <scope>NUCLEOTIDE SEQUENCE [LARGE SCALE GENOMIC DNA]</scope>
    <source>
        <strain evidence="2">CGMCC 1.12851</strain>
    </source>
</reference>
<proteinExistence type="predicted"/>
<dbReference type="RefSeq" id="WP_376857200.1">
    <property type="nucleotide sequence ID" value="NZ_JBHRVH010000001.1"/>
</dbReference>
<evidence type="ECO:0008006" key="3">
    <source>
        <dbReference type="Google" id="ProtNLM"/>
    </source>
</evidence>
<name>A0ABQ1JMQ7_9SPHN</name>
<dbReference type="InterPro" id="IPR011990">
    <property type="entry name" value="TPR-like_helical_dom_sf"/>
</dbReference>